<organism evidence="1 2">
    <name type="scientific">Geotrichum galactomycetum</name>
    <dbReference type="NCBI Taxonomy" id="27317"/>
    <lineage>
        <taxon>Eukaryota</taxon>
        <taxon>Fungi</taxon>
        <taxon>Dikarya</taxon>
        <taxon>Ascomycota</taxon>
        <taxon>Saccharomycotina</taxon>
        <taxon>Dipodascomycetes</taxon>
        <taxon>Dipodascales</taxon>
        <taxon>Dipodascaceae</taxon>
        <taxon>Geotrichum</taxon>
    </lineage>
</organism>
<keyword evidence="2" id="KW-1185">Reference proteome</keyword>
<protein>
    <submittedName>
        <fullName evidence="1">Uncharacterized protein</fullName>
    </submittedName>
</protein>
<accession>A0ACB6UYF2</accession>
<evidence type="ECO:0000313" key="2">
    <source>
        <dbReference type="Proteomes" id="UP000744676"/>
    </source>
</evidence>
<name>A0ACB6UYF2_9ASCO</name>
<gene>
    <name evidence="1" type="ORF">D0Z00_004443</name>
</gene>
<comment type="caution">
    <text evidence="1">The sequence shown here is derived from an EMBL/GenBank/DDBJ whole genome shotgun (WGS) entry which is preliminary data.</text>
</comment>
<reference evidence="1 2" key="1">
    <citation type="journal article" date="2020" name="Front. Microbiol.">
        <title>Phenotypic and Genetic Characterization of the Cheese Ripening Yeast Geotrichum candidum.</title>
        <authorList>
            <person name="Perkins V."/>
            <person name="Vignola S."/>
            <person name="Lessard M.H."/>
            <person name="Plante P.L."/>
            <person name="Corbeil J."/>
            <person name="Dugat-Bony E."/>
            <person name="Frenette M."/>
            <person name="Labrie S."/>
        </authorList>
    </citation>
    <scope>NUCLEOTIDE SEQUENCE [LARGE SCALE GENOMIC DNA]</scope>
    <source>
        <strain evidence="1 2">LMA-1147</strain>
    </source>
</reference>
<dbReference type="Proteomes" id="UP000744676">
    <property type="component" value="Unassembled WGS sequence"/>
</dbReference>
<proteinExistence type="predicted"/>
<dbReference type="EMBL" id="QVQA01000335">
    <property type="protein sequence ID" value="KAF5092721.1"/>
    <property type="molecule type" value="Genomic_DNA"/>
</dbReference>
<sequence length="513" mass="56382">MLEQYVGALDEGTTSTRFILFDTKGKIVAIHQMEFAQIYPKPGWVEHDPDELVETALECMSVVRKKLKVLGIHPSQIKAIGITNQRETTCVWHKESGEPLANAIVWSDARTKDTVAKLKAKPGADKIQELCGLPISTYFAGVKLRWLLDHNKNVKKAYDEGNLCFGTVDSWLLWNLTGGLNGGRHITDATNASRSMFMNIRTLEYDPELLKFFGVEKVILPQIVSSSEVYGRLGSGPFSGVPLSGCLGDQSAALVGQLGFRPGEAKNTYGTGCFLLYNTGEEPIISQNGLLTTIGFKFGKEGKPFYALEGSISVAGSAIKWLRDNIGLIETSEQIGELAAKVEDSAGVVFVTALSGLFAPYWRDDARGTILGLTQFTKKEHLCRAALEAVCFQSKAILDAMEKDSGTPFKNLKVDGGITNSDVAMQIQADLLGISVERPEMRETTALGAAIAAGFAVGVWKSFDELLEINQENKSVFEPQYSQERREKEMKLWNKAVEKSFGWIQESLNDDNE</sequence>
<evidence type="ECO:0000313" key="1">
    <source>
        <dbReference type="EMBL" id="KAF5092721.1"/>
    </source>
</evidence>